<protein>
    <submittedName>
        <fullName evidence="1">MmcQ/YjbR family DNA-binding protein</fullName>
    </submittedName>
</protein>
<reference evidence="1" key="2">
    <citation type="journal article" date="2021" name="PeerJ">
        <title>Extensive microbial diversity within the chicken gut microbiome revealed by metagenomics and culture.</title>
        <authorList>
            <person name="Gilroy R."/>
            <person name="Ravi A."/>
            <person name="Getino M."/>
            <person name="Pursley I."/>
            <person name="Horton D.L."/>
            <person name="Alikhan N.F."/>
            <person name="Baker D."/>
            <person name="Gharbi K."/>
            <person name="Hall N."/>
            <person name="Watson M."/>
            <person name="Adriaenssens E.M."/>
            <person name="Foster-Nyarko E."/>
            <person name="Jarju S."/>
            <person name="Secka A."/>
            <person name="Antonio M."/>
            <person name="Oren A."/>
            <person name="Chaudhuri R.R."/>
            <person name="La Ragione R."/>
            <person name="Hildebrand F."/>
            <person name="Pallen M.J."/>
        </authorList>
    </citation>
    <scope>NUCLEOTIDE SEQUENCE</scope>
    <source>
        <strain evidence="1">6919</strain>
    </source>
</reference>
<dbReference type="InterPro" id="IPR038056">
    <property type="entry name" value="YjbR-like_sf"/>
</dbReference>
<dbReference type="Pfam" id="PF04237">
    <property type="entry name" value="YjbR"/>
    <property type="match status" value="1"/>
</dbReference>
<dbReference type="Proteomes" id="UP000823598">
    <property type="component" value="Unassembled WGS sequence"/>
</dbReference>
<reference evidence="1" key="1">
    <citation type="submission" date="2020-10" db="EMBL/GenBank/DDBJ databases">
        <authorList>
            <person name="Gilroy R."/>
        </authorList>
    </citation>
    <scope>NUCLEOTIDE SEQUENCE</scope>
    <source>
        <strain evidence="1">6919</strain>
    </source>
</reference>
<keyword evidence="1" id="KW-0238">DNA-binding</keyword>
<accession>A0A9D9NKG4</accession>
<dbReference type="GO" id="GO:0003677">
    <property type="term" value="F:DNA binding"/>
    <property type="evidence" value="ECO:0007669"/>
    <property type="project" value="UniProtKB-KW"/>
</dbReference>
<sequence>MNIEDFREYCLSLPGTEEKMPFTRMESARSILVFSVAGKWFCFVDIDAFDFCNLKCDPTEAGELEGEYDGIRPGYHMNKRHWISVYFNSDVHDDKIIELVRKSYDLIVTSLPKRLRSELDLNNLQIQS</sequence>
<proteinExistence type="predicted"/>
<evidence type="ECO:0000313" key="1">
    <source>
        <dbReference type="EMBL" id="MBO8477019.1"/>
    </source>
</evidence>
<dbReference type="AlphaFoldDB" id="A0A9D9NKG4"/>
<comment type="caution">
    <text evidence="1">The sequence shown here is derived from an EMBL/GenBank/DDBJ whole genome shotgun (WGS) entry which is preliminary data.</text>
</comment>
<dbReference type="InterPro" id="IPR007351">
    <property type="entry name" value="YjbR"/>
</dbReference>
<name>A0A9D9NKG4_9BACT</name>
<dbReference type="PANTHER" id="PTHR35145">
    <property type="entry name" value="CYTOPLASMIC PROTEIN-RELATED"/>
    <property type="match status" value="1"/>
</dbReference>
<gene>
    <name evidence="1" type="ORF">IAB88_08510</name>
</gene>
<evidence type="ECO:0000313" key="2">
    <source>
        <dbReference type="Proteomes" id="UP000823598"/>
    </source>
</evidence>
<dbReference type="EMBL" id="JADIMC010000098">
    <property type="protein sequence ID" value="MBO8477019.1"/>
    <property type="molecule type" value="Genomic_DNA"/>
</dbReference>
<dbReference type="SUPFAM" id="SSF142906">
    <property type="entry name" value="YjbR-like"/>
    <property type="match status" value="1"/>
</dbReference>
<organism evidence="1 2">
    <name type="scientific">Candidatus Limisoma faecipullorum</name>
    <dbReference type="NCBI Taxonomy" id="2840854"/>
    <lineage>
        <taxon>Bacteria</taxon>
        <taxon>Pseudomonadati</taxon>
        <taxon>Bacteroidota</taxon>
        <taxon>Bacteroidia</taxon>
        <taxon>Bacteroidales</taxon>
        <taxon>Candidatus Limisoma</taxon>
    </lineage>
</organism>
<dbReference type="PANTHER" id="PTHR35145:SF1">
    <property type="entry name" value="CYTOPLASMIC PROTEIN"/>
    <property type="match status" value="1"/>
</dbReference>
<dbReference type="Gene3D" id="3.90.1150.30">
    <property type="match status" value="1"/>
</dbReference>
<dbReference type="InterPro" id="IPR058532">
    <property type="entry name" value="YjbR/MT2646/Rv2570-like"/>
</dbReference>